<evidence type="ECO:0000313" key="2">
    <source>
        <dbReference type="EMBL" id="VDR40035.1"/>
    </source>
</evidence>
<evidence type="ECO:0000313" key="3">
    <source>
        <dbReference type="Proteomes" id="UP000271626"/>
    </source>
</evidence>
<dbReference type="EMBL" id="LR131273">
    <property type="protein sequence ID" value="VDR40035.1"/>
    <property type="molecule type" value="Genomic_DNA"/>
</dbReference>
<feature type="compositionally biased region" description="Basic and acidic residues" evidence="1">
    <location>
        <begin position="18"/>
        <end position="27"/>
    </location>
</feature>
<proteinExistence type="predicted"/>
<name>A0A3P8L418_TSUPA</name>
<accession>A0A3P8L418</accession>
<reference evidence="2 3" key="1">
    <citation type="submission" date="2018-12" db="EMBL/GenBank/DDBJ databases">
        <authorList>
            <consortium name="Pathogen Informatics"/>
        </authorList>
    </citation>
    <scope>NUCLEOTIDE SEQUENCE [LARGE SCALE GENOMIC DNA]</scope>
    <source>
        <strain evidence="2 3">NCTC10741</strain>
    </source>
</reference>
<dbReference type="RefSeq" id="WP_227966876.1">
    <property type="nucleotide sequence ID" value="NZ_CP085954.1"/>
</dbReference>
<feature type="region of interest" description="Disordered" evidence="1">
    <location>
        <begin position="1"/>
        <end position="27"/>
    </location>
</feature>
<sequence>MPGPSRASGHSDYAATRRARDAAARSEPLECGCRDGLHRSLNCTLRPGGPYNELPLTNHWRVDTKEAEHRLGLVGAPIPYPPHRDDAA</sequence>
<organism evidence="2 3">
    <name type="scientific">Tsukamurella paurometabola</name>
    <name type="common">Corynebacterium paurometabolum</name>
    <dbReference type="NCBI Taxonomy" id="2061"/>
    <lineage>
        <taxon>Bacteria</taxon>
        <taxon>Bacillati</taxon>
        <taxon>Actinomycetota</taxon>
        <taxon>Actinomycetes</taxon>
        <taxon>Mycobacteriales</taxon>
        <taxon>Tsukamurellaceae</taxon>
        <taxon>Tsukamurella</taxon>
    </lineage>
</organism>
<evidence type="ECO:0000256" key="1">
    <source>
        <dbReference type="SAM" id="MobiDB-lite"/>
    </source>
</evidence>
<dbReference type="Proteomes" id="UP000271626">
    <property type="component" value="Chromosome"/>
</dbReference>
<dbReference type="AlphaFoldDB" id="A0A3P8L418"/>
<gene>
    <name evidence="2" type="ORF">NCTC10741_03187</name>
</gene>
<protein>
    <submittedName>
        <fullName evidence="2">Uncharacterized protein</fullName>
    </submittedName>
</protein>